<protein>
    <recommendedName>
        <fullName evidence="4">Toxin CptA</fullName>
    </recommendedName>
</protein>
<dbReference type="EMBL" id="CP001281">
    <property type="protein sequence ID" value="ACK55062.1"/>
    <property type="molecule type" value="Genomic_DNA"/>
</dbReference>
<dbReference type="OrthoDB" id="9180819at2"/>
<keyword evidence="1" id="KW-1133">Transmembrane helix</keyword>
<dbReference type="RefSeq" id="WP_012585483.1">
    <property type="nucleotide sequence ID" value="NC_011662.2"/>
</dbReference>
<keyword evidence="1" id="KW-0472">Membrane</keyword>
<dbReference type="AlphaFoldDB" id="C4ZKS7"/>
<feature type="transmembrane region" description="Helical" evidence="1">
    <location>
        <begin position="47"/>
        <end position="64"/>
    </location>
</feature>
<dbReference type="HOGENOM" id="CLU_1609981_0_0_4"/>
<name>C4ZKS7_THASP</name>
<dbReference type="Pfam" id="PF07254">
    <property type="entry name" value="Cpta_toxin"/>
    <property type="match status" value="1"/>
</dbReference>
<keyword evidence="3" id="KW-1185">Reference proteome</keyword>
<evidence type="ECO:0000256" key="1">
    <source>
        <dbReference type="SAM" id="Phobius"/>
    </source>
</evidence>
<reference evidence="2 3" key="2">
    <citation type="journal article" date="2012" name="Stand. Genomic Sci.">
        <title>Complete genome sequence of Thauera aminoaromatica strain MZ1T.</title>
        <authorList>
            <person name="Jiang K."/>
            <person name="Sanseverino J."/>
            <person name="Chauhan A."/>
            <person name="Lucas S."/>
            <person name="Copeland A."/>
            <person name="Lapidus A."/>
            <person name="Del Rio T.G."/>
            <person name="Dalin E."/>
            <person name="Tice H."/>
            <person name="Bruce D."/>
            <person name="Goodwin L."/>
            <person name="Pitluck S."/>
            <person name="Sims D."/>
            <person name="Brettin T."/>
            <person name="Detter J.C."/>
            <person name="Han C."/>
            <person name="Chang Y.J."/>
            <person name="Larimer F."/>
            <person name="Land M."/>
            <person name="Hauser L."/>
            <person name="Kyrpides N.C."/>
            <person name="Mikhailova N."/>
            <person name="Moser S."/>
            <person name="Jegier P."/>
            <person name="Close D."/>
            <person name="Debruyn J.M."/>
            <person name="Wang Y."/>
            <person name="Layton A.C."/>
            <person name="Allen M.S."/>
            <person name="Sayler G.S."/>
        </authorList>
    </citation>
    <scope>NUCLEOTIDE SEQUENCE [LARGE SCALE GENOMIC DNA]</scope>
    <source>
        <strain evidence="2 3">MZ1T</strain>
    </source>
</reference>
<gene>
    <name evidence="2" type="ordered locus">Tmz1t_2323</name>
</gene>
<dbReference type="KEGG" id="tmz:Tmz1t_2323"/>
<evidence type="ECO:0000313" key="2">
    <source>
        <dbReference type="EMBL" id="ACK55062.1"/>
    </source>
</evidence>
<organism evidence="2 3">
    <name type="scientific">Thauera aminoaromatica</name>
    <dbReference type="NCBI Taxonomy" id="164330"/>
    <lineage>
        <taxon>Bacteria</taxon>
        <taxon>Pseudomonadati</taxon>
        <taxon>Pseudomonadota</taxon>
        <taxon>Betaproteobacteria</taxon>
        <taxon>Rhodocyclales</taxon>
        <taxon>Zoogloeaceae</taxon>
        <taxon>Thauera</taxon>
    </lineage>
</organism>
<proteinExistence type="predicted"/>
<reference evidence="3" key="1">
    <citation type="submission" date="2009-05" db="EMBL/GenBank/DDBJ databases">
        <title>Complete sequence of chromosome of Thauera sp. MZ1T.</title>
        <authorList>
            <consortium name="US DOE Joint Genome Institute"/>
            <person name="Lucas S."/>
            <person name="Copeland A."/>
            <person name="Lapidus A."/>
            <person name="Glavina del Rio T."/>
            <person name="Dalin E."/>
            <person name="Tice H."/>
            <person name="Bruce D."/>
            <person name="Goodwin L."/>
            <person name="Pitluck S."/>
            <person name="Sims D."/>
            <person name="Brettin T."/>
            <person name="Detter J.C."/>
            <person name="Han C."/>
            <person name="Larimer F."/>
            <person name="Land M."/>
            <person name="Hauser L."/>
            <person name="Kyrpides N."/>
            <person name="Mikhailova N."/>
            <person name="Sayler G.S."/>
        </authorList>
    </citation>
    <scope>NUCLEOTIDE SEQUENCE [LARGE SCALE GENOMIC DNA]</scope>
    <source>
        <strain evidence="3">MZ1T</strain>
    </source>
</reference>
<sequence>MQFPVELKLRGCSLVKASVWVVHAAAALALFHVPVFTDWEAGDVDRAIAACAWALIFLSLFRGLRAQARLDGCTLWLERDGTLELLQEPDGEGGLYRVRERSQVVLPMAAWFTLVPAQISAPGQGAPVARTLFLVPGNLSAGSFRLLRVWLRHRSGRVGPEAAAR</sequence>
<keyword evidence="1" id="KW-0812">Transmembrane</keyword>
<dbReference type="STRING" id="85643.Tmz1t_2323"/>
<evidence type="ECO:0000313" key="3">
    <source>
        <dbReference type="Proteomes" id="UP000002186"/>
    </source>
</evidence>
<dbReference type="InterPro" id="IPR009883">
    <property type="entry name" value="YgfX"/>
</dbReference>
<dbReference type="Proteomes" id="UP000002186">
    <property type="component" value="Chromosome"/>
</dbReference>
<feature type="transmembrane region" description="Helical" evidence="1">
    <location>
        <begin position="12"/>
        <end position="35"/>
    </location>
</feature>
<accession>C4ZKS7</accession>
<evidence type="ECO:0008006" key="4">
    <source>
        <dbReference type="Google" id="ProtNLM"/>
    </source>
</evidence>